<protein>
    <submittedName>
        <fullName evidence="2">Uncharacterized protein</fullName>
    </submittedName>
</protein>
<keyword evidence="1" id="KW-0812">Transmembrane</keyword>
<sequence>MQERSTLLINNPRWASTQSLADAGNTLVCRRLLADYLKQCAERPLDKWVFLWYKKRVRKPLFRLKRRRETCKMEQFLVPILLVGNLLGWSLVLWFGNEFRKKFSYMDDFRRNAGNMACDFWIEAMTSLHGQKDRAGRKPGMNTFQLQADEAFTTLVGFNLVVPQWARPLFRALCGRDSGFDYYGRVSSTVIDGRHTAFVTTWFGKNQCIFRFLSSTRGVKITLLKEPVTYRHEDAHGVYPPHFYQRWLGWYA</sequence>
<comment type="caution">
    <text evidence="2">The sequence shown here is derived from an EMBL/GenBank/DDBJ whole genome shotgun (WGS) entry which is preliminary data.</text>
</comment>
<proteinExistence type="predicted"/>
<gene>
    <name evidence="2" type="ORF">COV06_01655</name>
</gene>
<evidence type="ECO:0000313" key="2">
    <source>
        <dbReference type="EMBL" id="PIR48084.1"/>
    </source>
</evidence>
<keyword evidence="1" id="KW-1133">Transmembrane helix</keyword>
<dbReference type="EMBL" id="PCYM01000001">
    <property type="protein sequence ID" value="PIR48084.1"/>
    <property type="molecule type" value="Genomic_DNA"/>
</dbReference>
<evidence type="ECO:0000313" key="3">
    <source>
        <dbReference type="Proteomes" id="UP000230084"/>
    </source>
</evidence>
<organism evidence="2 3">
    <name type="scientific">Candidatus Uhrbacteria bacterium CG10_big_fil_rev_8_21_14_0_10_50_16</name>
    <dbReference type="NCBI Taxonomy" id="1975039"/>
    <lineage>
        <taxon>Bacteria</taxon>
        <taxon>Candidatus Uhriibacteriota</taxon>
    </lineage>
</organism>
<accession>A0A2H0RQ26</accession>
<name>A0A2H0RQ26_9BACT</name>
<dbReference type="Proteomes" id="UP000230084">
    <property type="component" value="Unassembled WGS sequence"/>
</dbReference>
<evidence type="ECO:0000256" key="1">
    <source>
        <dbReference type="SAM" id="Phobius"/>
    </source>
</evidence>
<dbReference type="AlphaFoldDB" id="A0A2H0RQ26"/>
<feature type="transmembrane region" description="Helical" evidence="1">
    <location>
        <begin position="76"/>
        <end position="96"/>
    </location>
</feature>
<keyword evidence="1" id="KW-0472">Membrane</keyword>
<reference evidence="2 3" key="1">
    <citation type="submission" date="2017-09" db="EMBL/GenBank/DDBJ databases">
        <title>Depth-based differentiation of microbial function through sediment-hosted aquifers and enrichment of novel symbionts in the deep terrestrial subsurface.</title>
        <authorList>
            <person name="Probst A.J."/>
            <person name="Ladd B."/>
            <person name="Jarett J.K."/>
            <person name="Geller-Mcgrath D.E."/>
            <person name="Sieber C.M."/>
            <person name="Emerson J.B."/>
            <person name="Anantharaman K."/>
            <person name="Thomas B.C."/>
            <person name="Malmstrom R."/>
            <person name="Stieglmeier M."/>
            <person name="Klingl A."/>
            <person name="Woyke T."/>
            <person name="Ryan C.M."/>
            <person name="Banfield J.F."/>
        </authorList>
    </citation>
    <scope>NUCLEOTIDE SEQUENCE [LARGE SCALE GENOMIC DNA]</scope>
    <source>
        <strain evidence="2">CG10_big_fil_rev_8_21_14_0_10_50_16</strain>
    </source>
</reference>